<keyword evidence="4 6" id="KW-1133">Transmembrane helix</keyword>
<gene>
    <name evidence="7" type="ORF">CL176_11675</name>
</gene>
<evidence type="ECO:0000256" key="2">
    <source>
        <dbReference type="ARBA" id="ARBA00022475"/>
    </source>
</evidence>
<proteinExistence type="predicted"/>
<feature type="transmembrane region" description="Helical" evidence="6">
    <location>
        <begin position="241"/>
        <end position="262"/>
    </location>
</feature>
<evidence type="ECO:0000313" key="7">
    <source>
        <dbReference type="EMBL" id="AXY26606.1"/>
    </source>
</evidence>
<dbReference type="GO" id="GO:0022857">
    <property type="term" value="F:transmembrane transporter activity"/>
    <property type="evidence" value="ECO:0007669"/>
    <property type="project" value="InterPro"/>
</dbReference>
<evidence type="ECO:0000256" key="1">
    <source>
        <dbReference type="ARBA" id="ARBA00004651"/>
    </source>
</evidence>
<organism evidence="7 8">
    <name type="scientific">Suicoccus acidiformans</name>
    <dbReference type="NCBI Taxonomy" id="2036206"/>
    <lineage>
        <taxon>Bacteria</taxon>
        <taxon>Bacillati</taxon>
        <taxon>Bacillota</taxon>
        <taxon>Bacilli</taxon>
        <taxon>Lactobacillales</taxon>
        <taxon>Aerococcaceae</taxon>
        <taxon>Suicoccus</taxon>
    </lineage>
</organism>
<feature type="transmembrane region" description="Helical" evidence="6">
    <location>
        <begin position="131"/>
        <end position="152"/>
    </location>
</feature>
<comment type="subcellular location">
    <subcellularLocation>
        <location evidence="1">Cell membrane</location>
        <topology evidence="1">Multi-pass membrane protein</topology>
    </subcellularLocation>
</comment>
<evidence type="ECO:0000313" key="8">
    <source>
        <dbReference type="Proteomes" id="UP000263232"/>
    </source>
</evidence>
<dbReference type="AlphaFoldDB" id="A0A347WNE9"/>
<feature type="transmembrane region" description="Helical" evidence="6">
    <location>
        <begin position="208"/>
        <end position="229"/>
    </location>
</feature>
<dbReference type="KEGG" id="abae:CL176_11675"/>
<protein>
    <submittedName>
        <fullName evidence="7">ABC transporter permease</fullName>
    </submittedName>
</protein>
<dbReference type="GO" id="GO:0005886">
    <property type="term" value="C:plasma membrane"/>
    <property type="evidence" value="ECO:0007669"/>
    <property type="project" value="UniProtKB-SubCell"/>
</dbReference>
<dbReference type="Pfam" id="PF02653">
    <property type="entry name" value="BPD_transp_2"/>
    <property type="match status" value="1"/>
</dbReference>
<feature type="transmembrane region" description="Helical" evidence="6">
    <location>
        <begin position="12"/>
        <end position="28"/>
    </location>
</feature>
<name>A0A347WNE9_9LACT</name>
<keyword evidence="5 6" id="KW-0472">Membrane</keyword>
<evidence type="ECO:0000256" key="4">
    <source>
        <dbReference type="ARBA" id="ARBA00022989"/>
    </source>
</evidence>
<dbReference type="EMBL" id="CP023434">
    <property type="protein sequence ID" value="AXY26606.1"/>
    <property type="molecule type" value="Genomic_DNA"/>
</dbReference>
<dbReference type="PANTHER" id="PTHR32196">
    <property type="entry name" value="ABC TRANSPORTER PERMEASE PROTEIN YPHD-RELATED-RELATED"/>
    <property type="match status" value="1"/>
</dbReference>
<dbReference type="OrthoDB" id="9778389at2"/>
<dbReference type="CDD" id="cd06574">
    <property type="entry name" value="TM_PBP1_branched-chain-AA_like"/>
    <property type="match status" value="1"/>
</dbReference>
<evidence type="ECO:0000256" key="5">
    <source>
        <dbReference type="ARBA" id="ARBA00023136"/>
    </source>
</evidence>
<evidence type="ECO:0000256" key="6">
    <source>
        <dbReference type="SAM" id="Phobius"/>
    </source>
</evidence>
<evidence type="ECO:0000256" key="3">
    <source>
        <dbReference type="ARBA" id="ARBA00022692"/>
    </source>
</evidence>
<dbReference type="InterPro" id="IPR001851">
    <property type="entry name" value="ABC_transp_permease"/>
</dbReference>
<feature type="transmembrane region" description="Helical" evidence="6">
    <location>
        <begin position="57"/>
        <end position="77"/>
    </location>
</feature>
<accession>A0A347WNE9</accession>
<reference evidence="7 8" key="1">
    <citation type="submission" date="2017-09" db="EMBL/GenBank/DDBJ databases">
        <title>Complete genome sequence of Oxytococcus suis strain ZY16052.</title>
        <authorList>
            <person name="Li F."/>
        </authorList>
    </citation>
    <scope>NUCLEOTIDE SEQUENCE [LARGE SCALE GENOMIC DNA]</scope>
    <source>
        <strain evidence="7 8">ZY16052</strain>
    </source>
</reference>
<dbReference type="RefSeq" id="WP_118991461.1">
    <property type="nucleotide sequence ID" value="NZ_CP023434.1"/>
</dbReference>
<dbReference type="PANTHER" id="PTHR32196:SF69">
    <property type="entry name" value="BRANCHED-CHAIN AMINO ACID TRANSPORT SYSTEM, PERMEASE PROTEIN"/>
    <property type="match status" value="1"/>
</dbReference>
<dbReference type="Proteomes" id="UP000263232">
    <property type="component" value="Chromosome"/>
</dbReference>
<feature type="transmembrane region" description="Helical" evidence="6">
    <location>
        <begin position="268"/>
        <end position="285"/>
    </location>
</feature>
<sequence length="296" mass="31602">MDVIILSFQQGVVWAVLGIGLYITFRLLDIADLSAEGVLPLGAAIAATLISQGINPYLATIVAFFGGMIAGLVSGFIHTKMKISPMITGILMQTGLYSINLHVMDGRPNIALLGQDTIFSMVEGYGLSRNVSVIVVSIIILALIIAALVWFLHTETGLALRATGDNERMSAANGINTNAMKTLGYMLSSGTVALAGAMVAQKDGFADIGMGIGTVVIGLASIVVAEVIIPNQSIGRRLTTIILGSFIYRLVIDFILNQNFIVVQPQDLRLFSALLLGLVLFVPEIQKSLKRRNRKA</sequence>
<keyword evidence="2" id="KW-1003">Cell membrane</keyword>
<keyword evidence="3 6" id="KW-0812">Transmembrane</keyword>
<keyword evidence="8" id="KW-1185">Reference proteome</keyword>